<keyword evidence="2 6" id="KW-0812">Transmembrane</keyword>
<keyword evidence="5 6" id="KW-0472">Membrane</keyword>
<evidence type="ECO:0000256" key="4">
    <source>
        <dbReference type="ARBA" id="ARBA00022989"/>
    </source>
</evidence>
<comment type="pathway">
    <text evidence="6">Protein modification; protein glycosylation.</text>
</comment>
<keyword evidence="9" id="KW-1185">Reference proteome</keyword>
<feature type="transmembrane region" description="Helical" evidence="6">
    <location>
        <begin position="95"/>
        <end position="111"/>
    </location>
</feature>
<comment type="subcellular location">
    <subcellularLocation>
        <location evidence="6">Endoplasmic reticulum membrane</location>
        <topology evidence="6">Multi-pass membrane protein</topology>
    </subcellularLocation>
    <subcellularLocation>
        <location evidence="1">Membrane</location>
        <topology evidence="1">Multi-pass membrane protein</topology>
    </subcellularLocation>
</comment>
<accession>A0A8J6C8S9</accession>
<evidence type="ECO:0000256" key="3">
    <source>
        <dbReference type="ARBA" id="ARBA00022801"/>
    </source>
</evidence>
<dbReference type="GO" id="GO:0047874">
    <property type="term" value="F:dolichyldiphosphatase activity"/>
    <property type="evidence" value="ECO:0007669"/>
    <property type="project" value="UniProtKB-UniRule"/>
</dbReference>
<dbReference type="Pfam" id="PF01569">
    <property type="entry name" value="PAP2"/>
    <property type="match status" value="1"/>
</dbReference>
<reference evidence="8" key="1">
    <citation type="submission" date="2021-05" db="EMBL/GenBank/DDBJ databases">
        <title>The genome of the haptophyte Pavlova lutheri (Diacronema luteri, Pavlovales) - a model for lipid biosynthesis in eukaryotic algae.</title>
        <authorList>
            <person name="Hulatt C.J."/>
            <person name="Posewitz M.C."/>
        </authorList>
    </citation>
    <scope>NUCLEOTIDE SEQUENCE</scope>
    <source>
        <strain evidence="8">NIVA-4/92</strain>
    </source>
</reference>
<dbReference type="PANTHER" id="PTHR11247:SF1">
    <property type="entry name" value="DOLICHYLDIPHOSPHATASE 1"/>
    <property type="match status" value="1"/>
</dbReference>
<dbReference type="SUPFAM" id="SSF48317">
    <property type="entry name" value="Acid phosphatase/Vanadium-dependent haloperoxidase"/>
    <property type="match status" value="1"/>
</dbReference>
<feature type="transmembrane region" description="Helical" evidence="6">
    <location>
        <begin position="149"/>
        <end position="168"/>
    </location>
</feature>
<evidence type="ECO:0000313" key="8">
    <source>
        <dbReference type="EMBL" id="KAG8463914.1"/>
    </source>
</evidence>
<feature type="domain" description="Phosphatidic acid phosphatase type 2/haloperoxidase" evidence="7">
    <location>
        <begin position="54"/>
        <end position="166"/>
    </location>
</feature>
<dbReference type="GO" id="GO:0008610">
    <property type="term" value="P:lipid biosynthetic process"/>
    <property type="evidence" value="ECO:0007669"/>
    <property type="project" value="TreeGrafter"/>
</dbReference>
<dbReference type="SMART" id="SM00014">
    <property type="entry name" value="acidPPc"/>
    <property type="match status" value="1"/>
</dbReference>
<evidence type="ECO:0000256" key="6">
    <source>
        <dbReference type="RuleBase" id="RU367078"/>
    </source>
</evidence>
<dbReference type="PANTHER" id="PTHR11247">
    <property type="entry name" value="PALMITOYL-PROTEIN THIOESTERASE/DOLICHYLDIPHOSPHATASE 1"/>
    <property type="match status" value="1"/>
</dbReference>
<comment type="similarity">
    <text evidence="6">Belongs to the dolichyldiphosphatase family.</text>
</comment>
<keyword evidence="6" id="KW-0256">Endoplasmic reticulum</keyword>
<gene>
    <name evidence="8" type="ORF">KFE25_000082</name>
</gene>
<keyword evidence="3 6" id="KW-0378">Hydrolase</keyword>
<dbReference type="InterPro" id="IPR039667">
    <property type="entry name" value="Dolichyldiphosphatase_PAP2"/>
</dbReference>
<feature type="transmembrane region" description="Helical" evidence="6">
    <location>
        <begin position="27"/>
        <end position="47"/>
    </location>
</feature>
<organism evidence="8 9">
    <name type="scientific">Diacronema lutheri</name>
    <name type="common">Unicellular marine alga</name>
    <name type="synonym">Monochrysis lutheri</name>
    <dbReference type="NCBI Taxonomy" id="2081491"/>
    <lineage>
        <taxon>Eukaryota</taxon>
        <taxon>Haptista</taxon>
        <taxon>Haptophyta</taxon>
        <taxon>Pavlovophyceae</taxon>
        <taxon>Pavlovales</taxon>
        <taxon>Pavlovaceae</taxon>
        <taxon>Diacronema</taxon>
    </lineage>
</organism>
<dbReference type="OMA" id="VYATLIW"/>
<evidence type="ECO:0000259" key="7">
    <source>
        <dbReference type="SMART" id="SM00014"/>
    </source>
</evidence>
<evidence type="ECO:0000256" key="1">
    <source>
        <dbReference type="ARBA" id="ARBA00004141"/>
    </source>
</evidence>
<sequence length="221" mass="23755">MAPPMQPKVPFAPTHVRFVEGDRVGELAALLSLAPIFIIVAYATLIVSRRELHVGFVLVGQLANVRLNAALKAAIGEPRPSGAERTDAGMPSDHAQFMGFWATYICAFLAVRVRFAHRAGWRPLLGAAVALLAVLVATSRVYLGEHSAAQVAVGGCIGALIGACWYALYEAAVRPNVVALLRAPLLEYFYVRDCSHLSDVVSWEHAAIAAARAESVGRRTR</sequence>
<proteinExistence type="inferred from homology"/>
<dbReference type="Proteomes" id="UP000751190">
    <property type="component" value="Unassembled WGS sequence"/>
</dbReference>
<dbReference type="InterPro" id="IPR036938">
    <property type="entry name" value="PAP2/HPO_sf"/>
</dbReference>
<feature type="transmembrane region" description="Helical" evidence="6">
    <location>
        <begin position="123"/>
        <end position="143"/>
    </location>
</feature>
<dbReference type="Gene3D" id="1.20.144.10">
    <property type="entry name" value="Phosphatidic acid phosphatase type 2/haloperoxidase"/>
    <property type="match status" value="1"/>
</dbReference>
<dbReference type="AlphaFoldDB" id="A0A8J6C8S9"/>
<evidence type="ECO:0000256" key="5">
    <source>
        <dbReference type="ARBA" id="ARBA00023136"/>
    </source>
</evidence>
<name>A0A8J6C8S9_DIALT</name>
<dbReference type="OrthoDB" id="302705at2759"/>
<evidence type="ECO:0000256" key="2">
    <source>
        <dbReference type="ARBA" id="ARBA00022692"/>
    </source>
</evidence>
<dbReference type="InterPro" id="IPR000326">
    <property type="entry name" value="PAP2/HPO"/>
</dbReference>
<protein>
    <recommendedName>
        <fullName evidence="6">Dolichyldiphosphatase</fullName>
        <ecNumber evidence="6">3.6.1.43</ecNumber>
    </recommendedName>
</protein>
<dbReference type="EMBL" id="JAGTXO010000014">
    <property type="protein sequence ID" value="KAG8463914.1"/>
    <property type="molecule type" value="Genomic_DNA"/>
</dbReference>
<dbReference type="CDD" id="cd03382">
    <property type="entry name" value="PAP2_dolichyldiphosphatase"/>
    <property type="match status" value="1"/>
</dbReference>
<dbReference type="EC" id="3.6.1.43" evidence="6"/>
<dbReference type="GO" id="GO:0006487">
    <property type="term" value="P:protein N-linked glycosylation"/>
    <property type="evidence" value="ECO:0007669"/>
    <property type="project" value="UniProtKB-UniRule"/>
</dbReference>
<comment type="catalytic activity">
    <reaction evidence="6">
        <text>a di-trans,poly-cis-dolichyl diphosphate + H2O = a di-trans,poly-cis-dolichyl phosphate + phosphate + H(+)</text>
        <dbReference type="Rhea" id="RHEA:14385"/>
        <dbReference type="Rhea" id="RHEA-COMP:19498"/>
        <dbReference type="Rhea" id="RHEA-COMP:19506"/>
        <dbReference type="ChEBI" id="CHEBI:15377"/>
        <dbReference type="ChEBI" id="CHEBI:15378"/>
        <dbReference type="ChEBI" id="CHEBI:43474"/>
        <dbReference type="ChEBI" id="CHEBI:57497"/>
        <dbReference type="ChEBI" id="CHEBI:57683"/>
        <dbReference type="EC" id="3.6.1.43"/>
    </reaction>
</comment>
<comment type="caution">
    <text evidence="8">The sequence shown here is derived from an EMBL/GenBank/DDBJ whole genome shotgun (WGS) entry which is preliminary data.</text>
</comment>
<dbReference type="UniPathway" id="UPA00378"/>
<evidence type="ECO:0000313" key="9">
    <source>
        <dbReference type="Proteomes" id="UP000751190"/>
    </source>
</evidence>
<keyword evidence="4 6" id="KW-1133">Transmembrane helix</keyword>
<dbReference type="GO" id="GO:0005789">
    <property type="term" value="C:endoplasmic reticulum membrane"/>
    <property type="evidence" value="ECO:0007669"/>
    <property type="project" value="UniProtKB-SubCell"/>
</dbReference>
<comment type="function">
    <text evidence="6">Required for efficient N-glycosylation. Necessary for maintaining optimal levels of dolichol-linked oligosaccharides. Hydrolyzes dolichyl pyrophosphate at a very high rate and dolichyl monophosphate at a much lower rate. Does not act on phosphatidate.</text>
</comment>